<evidence type="ECO:0000256" key="16">
    <source>
        <dbReference type="ARBA" id="ARBA00034329"/>
    </source>
</evidence>
<sequence length="406" mass="46913">MARRRLGTLKRRFYATSFTILCLSTVFYKVCFRKGNLLLKKRLNGTESERLQYNSLHFSVQDILRGKDDVDAPSHDYLIQDSFWTSIEAKQKDQNSSGIILKSSMEKGLSKSEIQFQGTINSKNLLHPSVIARHLSRIQQLKATTIIFNVASKPTKKKLLHNKQWNSWMIWNEDSTSNNLNRRLQNAKNNYASMNKYAVNFTGTRNLKKLSSKELLCELKQRVQVASIEFGDESFTTPDWQKYIPNKNLTQALGPFNTCAVVASAGSILHSRLGGEIDAHDAVLRFNGAPTIGFESDVGRRTTIRIVNSQVLSKQELKFHDNTLYRTGTLLVWDPSPYSANLTEWFRHPDYNFFENYKKYRQMNPDQPFYIINPKMEWQLWNIMQENTAEDIQRNPPSSGMMVILY</sequence>
<evidence type="ECO:0000256" key="9">
    <source>
        <dbReference type="ARBA" id="ARBA00022968"/>
    </source>
</evidence>
<dbReference type="PANTHER" id="PTHR46059">
    <property type="entry name" value="BETA-GALACTOSIDE ALPHA-2,6-SIALYLTRANSFERASE"/>
    <property type="match status" value="1"/>
</dbReference>
<dbReference type="EC" id="2.4.3.1" evidence="16"/>
<comment type="pathway">
    <text evidence="3">Protein modification; protein glycosylation.</text>
</comment>
<comment type="subcellular location">
    <subcellularLocation>
        <location evidence="1">Golgi apparatus</location>
        <location evidence="1">Golgi stack membrane</location>
        <topology evidence="1">Single-pass type II membrane protein</topology>
    </subcellularLocation>
    <subcellularLocation>
        <location evidence="2">Secreted</location>
    </subcellularLocation>
</comment>
<comment type="similarity">
    <text evidence="4">Belongs to the glycosyltransferase 29 family.</text>
</comment>
<evidence type="ECO:0000256" key="5">
    <source>
        <dbReference type="ARBA" id="ARBA00022525"/>
    </source>
</evidence>
<evidence type="ECO:0000256" key="11">
    <source>
        <dbReference type="ARBA" id="ARBA00023034"/>
    </source>
</evidence>
<organism evidence="22 23">
    <name type="scientific">Chiloscyllium punctatum</name>
    <name type="common">Brownbanded bambooshark</name>
    <name type="synonym">Hemiscyllium punctatum</name>
    <dbReference type="NCBI Taxonomy" id="137246"/>
    <lineage>
        <taxon>Eukaryota</taxon>
        <taxon>Metazoa</taxon>
        <taxon>Chordata</taxon>
        <taxon>Craniata</taxon>
        <taxon>Vertebrata</taxon>
        <taxon>Chondrichthyes</taxon>
        <taxon>Elasmobranchii</taxon>
        <taxon>Galeomorphii</taxon>
        <taxon>Galeoidea</taxon>
        <taxon>Orectolobiformes</taxon>
        <taxon>Hemiscylliidae</taxon>
        <taxon>Chiloscyllium</taxon>
    </lineage>
</organism>
<evidence type="ECO:0000313" key="22">
    <source>
        <dbReference type="EMBL" id="GCC32322.1"/>
    </source>
</evidence>
<keyword evidence="14" id="KW-0325">Glycoprotein</keyword>
<proteinExistence type="inferred from homology"/>
<name>A0A401SPK9_CHIPU</name>
<evidence type="ECO:0000256" key="3">
    <source>
        <dbReference type="ARBA" id="ARBA00004922"/>
    </source>
</evidence>
<keyword evidence="13" id="KW-1015">Disulfide bond</keyword>
<evidence type="ECO:0000256" key="19">
    <source>
        <dbReference type="ARBA" id="ARBA00076676"/>
    </source>
</evidence>
<dbReference type="GO" id="GO:0005576">
    <property type="term" value="C:extracellular region"/>
    <property type="evidence" value="ECO:0007669"/>
    <property type="project" value="UniProtKB-SubCell"/>
</dbReference>
<dbReference type="InterPro" id="IPR038578">
    <property type="entry name" value="GT29-like_sf"/>
</dbReference>
<evidence type="ECO:0000313" key="23">
    <source>
        <dbReference type="Proteomes" id="UP000287033"/>
    </source>
</evidence>
<keyword evidence="5" id="KW-0964">Secreted</keyword>
<dbReference type="GO" id="GO:0003835">
    <property type="term" value="F:beta-galactoside alpha-2,6-sialyltransferase activity"/>
    <property type="evidence" value="ECO:0007669"/>
    <property type="project" value="UniProtKB-EC"/>
</dbReference>
<dbReference type="FunFam" id="3.90.1480.20:FF:000012">
    <property type="entry name" value="ST6 beta-galactoside alpha-2,6-sialyltransferase 1"/>
    <property type="match status" value="1"/>
</dbReference>
<evidence type="ECO:0000256" key="21">
    <source>
        <dbReference type="SAM" id="Phobius"/>
    </source>
</evidence>
<dbReference type="PANTHER" id="PTHR46059:SF2">
    <property type="entry name" value="BETA-GALACTOSIDE ALPHA-2,6-SIALYLTRANSFERASE 1"/>
    <property type="match status" value="1"/>
</dbReference>
<dbReference type="Gene3D" id="3.90.1480.20">
    <property type="entry name" value="Glycosyl transferase family 29"/>
    <property type="match status" value="1"/>
</dbReference>
<dbReference type="OMA" id="NSWMIWN"/>
<keyword evidence="6" id="KW-0328">Glycosyltransferase</keyword>
<keyword evidence="8 21" id="KW-0812">Transmembrane</keyword>
<evidence type="ECO:0000256" key="10">
    <source>
        <dbReference type="ARBA" id="ARBA00022989"/>
    </source>
</evidence>
<keyword evidence="12 21" id="KW-0472">Membrane</keyword>
<evidence type="ECO:0000256" key="8">
    <source>
        <dbReference type="ARBA" id="ARBA00022692"/>
    </source>
</evidence>
<dbReference type="EMBL" id="BEZZ01000426">
    <property type="protein sequence ID" value="GCC32322.1"/>
    <property type="molecule type" value="Genomic_DNA"/>
</dbReference>
<evidence type="ECO:0000256" key="14">
    <source>
        <dbReference type="ARBA" id="ARBA00023180"/>
    </source>
</evidence>
<evidence type="ECO:0000256" key="2">
    <source>
        <dbReference type="ARBA" id="ARBA00004613"/>
    </source>
</evidence>
<keyword evidence="11" id="KW-0333">Golgi apparatus</keyword>
<dbReference type="GO" id="GO:0097503">
    <property type="term" value="P:sialylation"/>
    <property type="evidence" value="ECO:0007669"/>
    <property type="project" value="TreeGrafter"/>
</dbReference>
<comment type="caution">
    <text evidence="22">The sequence shown here is derived from an EMBL/GenBank/DDBJ whole genome shotgun (WGS) entry which is preliminary data.</text>
</comment>
<evidence type="ECO:0000256" key="17">
    <source>
        <dbReference type="ARBA" id="ARBA00069321"/>
    </source>
</evidence>
<evidence type="ECO:0000256" key="12">
    <source>
        <dbReference type="ARBA" id="ARBA00023136"/>
    </source>
</evidence>
<keyword evidence="23" id="KW-1185">Reference proteome</keyword>
<evidence type="ECO:0000256" key="6">
    <source>
        <dbReference type="ARBA" id="ARBA00022676"/>
    </source>
</evidence>
<dbReference type="STRING" id="137246.A0A401SPK9"/>
<dbReference type="GO" id="GO:0032580">
    <property type="term" value="C:Golgi cisterna membrane"/>
    <property type="evidence" value="ECO:0007669"/>
    <property type="project" value="UniProtKB-SubCell"/>
</dbReference>
<dbReference type="Proteomes" id="UP000287033">
    <property type="component" value="Unassembled WGS sequence"/>
</dbReference>
<keyword evidence="7" id="KW-0808">Transferase</keyword>
<dbReference type="InterPro" id="IPR001675">
    <property type="entry name" value="Glyco_trans_29"/>
</dbReference>
<dbReference type="GO" id="GO:0018279">
    <property type="term" value="P:protein N-linked glycosylation via asparagine"/>
    <property type="evidence" value="ECO:0007669"/>
    <property type="project" value="TreeGrafter"/>
</dbReference>
<evidence type="ECO:0000256" key="18">
    <source>
        <dbReference type="ARBA" id="ARBA00076526"/>
    </source>
</evidence>
<dbReference type="OrthoDB" id="10264956at2759"/>
<gene>
    <name evidence="22" type="ORF">chiPu_0010783</name>
</gene>
<protein>
    <recommendedName>
        <fullName evidence="17">Beta-galactoside alpha-2,6-sialyltransferase 1</fullName>
        <ecNumber evidence="16">2.4.3.1</ecNumber>
    </recommendedName>
    <alternativeName>
        <fullName evidence="20">CMP-N-acetylneuraminate-beta-galactosamide-alpha-2,6-sialyltransferase 1</fullName>
    </alternativeName>
    <alternativeName>
        <fullName evidence="19">ST6Gal I</fullName>
    </alternativeName>
    <alternativeName>
        <fullName evidence="18">Sialyltransferase 1</fullName>
    </alternativeName>
</protein>
<feature type="transmembrane region" description="Helical" evidence="21">
    <location>
        <begin position="12"/>
        <end position="30"/>
    </location>
</feature>
<evidence type="ECO:0000256" key="1">
    <source>
        <dbReference type="ARBA" id="ARBA00004447"/>
    </source>
</evidence>
<keyword evidence="10 21" id="KW-1133">Transmembrane helix</keyword>
<evidence type="ECO:0000256" key="7">
    <source>
        <dbReference type="ARBA" id="ARBA00022679"/>
    </source>
</evidence>
<evidence type="ECO:0000256" key="4">
    <source>
        <dbReference type="ARBA" id="ARBA00006003"/>
    </source>
</evidence>
<dbReference type="Pfam" id="PF00777">
    <property type="entry name" value="Glyco_transf_29"/>
    <property type="match status" value="1"/>
</dbReference>
<accession>A0A401SPK9</accession>
<evidence type="ECO:0000256" key="13">
    <source>
        <dbReference type="ARBA" id="ARBA00023157"/>
    </source>
</evidence>
<comment type="catalytic activity">
    <reaction evidence="15">
        <text>a beta-D-galactoside + CMP-N-acetyl-beta-neuraminate = an N-acetyl-alpha-neuraminyl-(2-&gt;6)-beta-D-galactosyl derivative + CMP + H(+)</text>
        <dbReference type="Rhea" id="RHEA:52104"/>
        <dbReference type="ChEBI" id="CHEBI:15378"/>
        <dbReference type="ChEBI" id="CHEBI:28034"/>
        <dbReference type="ChEBI" id="CHEBI:57812"/>
        <dbReference type="ChEBI" id="CHEBI:60377"/>
        <dbReference type="ChEBI" id="CHEBI:136398"/>
        <dbReference type="EC" id="2.4.3.1"/>
    </reaction>
</comment>
<dbReference type="AlphaFoldDB" id="A0A401SPK9"/>
<evidence type="ECO:0000256" key="20">
    <source>
        <dbReference type="ARBA" id="ARBA00080062"/>
    </source>
</evidence>
<evidence type="ECO:0000256" key="15">
    <source>
        <dbReference type="ARBA" id="ARBA00034249"/>
    </source>
</evidence>
<reference evidence="22 23" key="1">
    <citation type="journal article" date="2018" name="Nat. Ecol. Evol.">
        <title>Shark genomes provide insights into elasmobranch evolution and the origin of vertebrates.</title>
        <authorList>
            <person name="Hara Y"/>
            <person name="Yamaguchi K"/>
            <person name="Onimaru K"/>
            <person name="Kadota M"/>
            <person name="Koyanagi M"/>
            <person name="Keeley SD"/>
            <person name="Tatsumi K"/>
            <person name="Tanaka K"/>
            <person name="Motone F"/>
            <person name="Kageyama Y"/>
            <person name="Nozu R"/>
            <person name="Adachi N"/>
            <person name="Nishimura O"/>
            <person name="Nakagawa R"/>
            <person name="Tanegashima C"/>
            <person name="Kiyatake I"/>
            <person name="Matsumoto R"/>
            <person name="Murakumo K"/>
            <person name="Nishida K"/>
            <person name="Terakita A"/>
            <person name="Kuratani S"/>
            <person name="Sato K"/>
            <person name="Hyodo S Kuraku.S."/>
        </authorList>
    </citation>
    <scope>NUCLEOTIDE SEQUENCE [LARGE SCALE GENOMIC DNA]</scope>
</reference>
<keyword evidence="9" id="KW-0735">Signal-anchor</keyword>